<dbReference type="EMBL" id="BPRC01000007">
    <property type="protein sequence ID" value="GJE65318.1"/>
    <property type="molecule type" value="Genomic_DNA"/>
</dbReference>
<keyword evidence="1" id="KW-0472">Membrane</keyword>
<reference evidence="2" key="1">
    <citation type="journal article" date="2021" name="Front. Microbiol.">
        <title>Comprehensive Comparative Genomics and Phenotyping of Methylobacterium Species.</title>
        <authorList>
            <person name="Alessa O."/>
            <person name="Ogura Y."/>
            <person name="Fujitani Y."/>
            <person name="Takami H."/>
            <person name="Hayashi T."/>
            <person name="Sahin N."/>
            <person name="Tani A."/>
        </authorList>
    </citation>
    <scope>NUCLEOTIDE SEQUENCE</scope>
    <source>
        <strain evidence="2">NBRC 15686</strain>
    </source>
</reference>
<organism evidence="2 3">
    <name type="scientific">Methylorubrum aminovorans</name>
    <dbReference type="NCBI Taxonomy" id="269069"/>
    <lineage>
        <taxon>Bacteria</taxon>
        <taxon>Pseudomonadati</taxon>
        <taxon>Pseudomonadota</taxon>
        <taxon>Alphaproteobacteria</taxon>
        <taxon>Hyphomicrobiales</taxon>
        <taxon>Methylobacteriaceae</taxon>
        <taxon>Methylorubrum</taxon>
    </lineage>
</organism>
<evidence type="ECO:0000313" key="2">
    <source>
        <dbReference type="EMBL" id="GJE65318.1"/>
    </source>
</evidence>
<evidence type="ECO:0000313" key="3">
    <source>
        <dbReference type="Proteomes" id="UP001055039"/>
    </source>
</evidence>
<comment type="caution">
    <text evidence="2">The sequence shown here is derived from an EMBL/GenBank/DDBJ whole genome shotgun (WGS) entry which is preliminary data.</text>
</comment>
<dbReference type="Proteomes" id="UP001055039">
    <property type="component" value="Unassembled WGS sequence"/>
</dbReference>
<dbReference type="RefSeq" id="WP_162940561.1">
    <property type="nucleotide sequence ID" value="NZ_BAAADH010000066.1"/>
</dbReference>
<gene>
    <name evidence="2" type="ORF">LNAOJCKE_2528</name>
</gene>
<proteinExistence type="predicted"/>
<sequence length="55" mass="6122">MPPAARPGPGRFSRRHALMLMLALEILVVGTYNADRYRRPGISVDMPTTYGHVIV</sequence>
<evidence type="ECO:0000256" key="1">
    <source>
        <dbReference type="SAM" id="Phobius"/>
    </source>
</evidence>
<feature type="transmembrane region" description="Helical" evidence="1">
    <location>
        <begin position="16"/>
        <end position="34"/>
    </location>
</feature>
<keyword evidence="3" id="KW-1185">Reference proteome</keyword>
<reference evidence="2" key="2">
    <citation type="submission" date="2021-08" db="EMBL/GenBank/DDBJ databases">
        <authorList>
            <person name="Tani A."/>
            <person name="Ola A."/>
            <person name="Ogura Y."/>
            <person name="Katsura K."/>
            <person name="Hayashi T."/>
        </authorList>
    </citation>
    <scope>NUCLEOTIDE SEQUENCE</scope>
    <source>
        <strain evidence="2">NBRC 15686</strain>
    </source>
</reference>
<protein>
    <submittedName>
        <fullName evidence="2">Uncharacterized protein</fullName>
    </submittedName>
</protein>
<keyword evidence="1" id="KW-0812">Transmembrane</keyword>
<accession>A0ABQ4UFP8</accession>
<keyword evidence="1" id="KW-1133">Transmembrane helix</keyword>
<name>A0ABQ4UFP8_9HYPH</name>